<name>A0ABS8VDU4_DATST</name>
<sequence>MGLIFSSRSEGRRLRRGRDLLVVRETVFRPTVTGFNGENGEEKFDIRENRGRLDDGVRRKGWRHRGWWSGRSGRKWEERERGDRGGGFVKRRKKNGKKC</sequence>
<proteinExistence type="predicted"/>
<dbReference type="Proteomes" id="UP000823775">
    <property type="component" value="Unassembled WGS sequence"/>
</dbReference>
<comment type="caution">
    <text evidence="2">The sequence shown here is derived from an EMBL/GenBank/DDBJ whole genome shotgun (WGS) entry which is preliminary data.</text>
</comment>
<organism evidence="2 3">
    <name type="scientific">Datura stramonium</name>
    <name type="common">Jimsonweed</name>
    <name type="synonym">Common thornapple</name>
    <dbReference type="NCBI Taxonomy" id="4076"/>
    <lineage>
        <taxon>Eukaryota</taxon>
        <taxon>Viridiplantae</taxon>
        <taxon>Streptophyta</taxon>
        <taxon>Embryophyta</taxon>
        <taxon>Tracheophyta</taxon>
        <taxon>Spermatophyta</taxon>
        <taxon>Magnoliopsida</taxon>
        <taxon>eudicotyledons</taxon>
        <taxon>Gunneridae</taxon>
        <taxon>Pentapetalae</taxon>
        <taxon>asterids</taxon>
        <taxon>lamiids</taxon>
        <taxon>Solanales</taxon>
        <taxon>Solanaceae</taxon>
        <taxon>Solanoideae</taxon>
        <taxon>Datureae</taxon>
        <taxon>Datura</taxon>
    </lineage>
</organism>
<protein>
    <submittedName>
        <fullName evidence="2">Uncharacterized protein</fullName>
    </submittedName>
</protein>
<gene>
    <name evidence="2" type="ORF">HAX54_033408</name>
</gene>
<evidence type="ECO:0000313" key="3">
    <source>
        <dbReference type="Proteomes" id="UP000823775"/>
    </source>
</evidence>
<reference evidence="2 3" key="1">
    <citation type="journal article" date="2021" name="BMC Genomics">
        <title>Datura genome reveals duplications of psychoactive alkaloid biosynthetic genes and high mutation rate following tissue culture.</title>
        <authorList>
            <person name="Rajewski A."/>
            <person name="Carter-House D."/>
            <person name="Stajich J."/>
            <person name="Litt A."/>
        </authorList>
    </citation>
    <scope>NUCLEOTIDE SEQUENCE [LARGE SCALE GENOMIC DNA]</scope>
    <source>
        <strain evidence="2">AR-01</strain>
    </source>
</reference>
<feature type="region of interest" description="Disordered" evidence="1">
    <location>
        <begin position="69"/>
        <end position="99"/>
    </location>
</feature>
<accession>A0ABS8VDU4</accession>
<feature type="compositionally biased region" description="Basic and acidic residues" evidence="1">
    <location>
        <begin position="74"/>
        <end position="84"/>
    </location>
</feature>
<evidence type="ECO:0000256" key="1">
    <source>
        <dbReference type="SAM" id="MobiDB-lite"/>
    </source>
</evidence>
<dbReference type="EMBL" id="JACEIK010004272">
    <property type="protein sequence ID" value="MCD9644884.1"/>
    <property type="molecule type" value="Genomic_DNA"/>
</dbReference>
<feature type="compositionally biased region" description="Basic residues" evidence="1">
    <location>
        <begin position="89"/>
        <end position="99"/>
    </location>
</feature>
<keyword evidence="3" id="KW-1185">Reference proteome</keyword>
<evidence type="ECO:0000313" key="2">
    <source>
        <dbReference type="EMBL" id="MCD9644884.1"/>
    </source>
</evidence>